<accession>A0A9W9WTU0</accession>
<dbReference type="Proteomes" id="UP001148312">
    <property type="component" value="Unassembled WGS sequence"/>
</dbReference>
<evidence type="ECO:0008006" key="3">
    <source>
        <dbReference type="Google" id="ProtNLM"/>
    </source>
</evidence>
<dbReference type="GeneID" id="81627553"/>
<name>A0A9W9WTU0_9EURO</name>
<evidence type="ECO:0000313" key="1">
    <source>
        <dbReference type="EMBL" id="KAJ5475416.1"/>
    </source>
</evidence>
<dbReference type="InterPro" id="IPR011009">
    <property type="entry name" value="Kinase-like_dom_sf"/>
</dbReference>
<keyword evidence="2" id="KW-1185">Reference proteome</keyword>
<comment type="caution">
    <text evidence="1">The sequence shown here is derived from an EMBL/GenBank/DDBJ whole genome shotgun (WGS) entry which is preliminary data.</text>
</comment>
<gene>
    <name evidence="1" type="ORF">N7539_007703</name>
</gene>
<dbReference type="AlphaFoldDB" id="A0A9W9WTU0"/>
<dbReference type="EMBL" id="JAPWDQ010000011">
    <property type="protein sequence ID" value="KAJ5475416.1"/>
    <property type="molecule type" value="Genomic_DNA"/>
</dbReference>
<sequence length="232" mass="25023">MSGKRQTVLPLKLPWSNVQGSRLVAGSCQVGEITGKADRQGKDTQQTTVTPNKPGTAHVAINTSITAESLGVHRSLSQKKISAEKYHRLYTIDQAGPGIVALKDSENLPIYLIKDGNGTNTNITQQITFASHRNIVSLISEFSYQGVQQQVYQYEHMAVSMGCVAGSVNFSQADVATVCREVLQGLRYIHAVLKVSYGLVDLGNILLTWQGEIKLGKKAMGGVTLGPCSPSH</sequence>
<protein>
    <recommendedName>
        <fullName evidence="3">Protein kinase domain-containing protein</fullName>
    </recommendedName>
</protein>
<organism evidence="1 2">
    <name type="scientific">Penicillium diatomitis</name>
    <dbReference type="NCBI Taxonomy" id="2819901"/>
    <lineage>
        <taxon>Eukaryota</taxon>
        <taxon>Fungi</taxon>
        <taxon>Dikarya</taxon>
        <taxon>Ascomycota</taxon>
        <taxon>Pezizomycotina</taxon>
        <taxon>Eurotiomycetes</taxon>
        <taxon>Eurotiomycetidae</taxon>
        <taxon>Eurotiales</taxon>
        <taxon>Aspergillaceae</taxon>
        <taxon>Penicillium</taxon>
    </lineage>
</organism>
<dbReference type="RefSeq" id="XP_056787169.1">
    <property type="nucleotide sequence ID" value="XM_056937304.1"/>
</dbReference>
<reference evidence="1" key="2">
    <citation type="journal article" date="2023" name="IMA Fungus">
        <title>Comparative genomic study of the Penicillium genus elucidates a diverse pangenome and 15 lateral gene transfer events.</title>
        <authorList>
            <person name="Petersen C."/>
            <person name="Sorensen T."/>
            <person name="Nielsen M.R."/>
            <person name="Sondergaard T.E."/>
            <person name="Sorensen J.L."/>
            <person name="Fitzpatrick D.A."/>
            <person name="Frisvad J.C."/>
            <person name="Nielsen K.L."/>
        </authorList>
    </citation>
    <scope>NUCLEOTIDE SEQUENCE</scope>
    <source>
        <strain evidence="1">IBT 30728</strain>
    </source>
</reference>
<dbReference type="Gene3D" id="1.10.510.10">
    <property type="entry name" value="Transferase(Phosphotransferase) domain 1"/>
    <property type="match status" value="1"/>
</dbReference>
<dbReference type="SUPFAM" id="SSF56112">
    <property type="entry name" value="Protein kinase-like (PK-like)"/>
    <property type="match status" value="1"/>
</dbReference>
<proteinExistence type="predicted"/>
<reference evidence="1" key="1">
    <citation type="submission" date="2022-12" db="EMBL/GenBank/DDBJ databases">
        <authorList>
            <person name="Petersen C."/>
        </authorList>
    </citation>
    <scope>NUCLEOTIDE SEQUENCE</scope>
    <source>
        <strain evidence="1">IBT 30728</strain>
    </source>
</reference>
<evidence type="ECO:0000313" key="2">
    <source>
        <dbReference type="Proteomes" id="UP001148312"/>
    </source>
</evidence>